<organism evidence="4">
    <name type="scientific">Metchnikovella dogieli</name>
    <dbReference type="NCBI Taxonomy" id="2804710"/>
    <lineage>
        <taxon>Eukaryota</taxon>
        <taxon>Fungi</taxon>
        <taxon>Fungi incertae sedis</taxon>
        <taxon>Microsporidia</taxon>
        <taxon>Metchnikovellidae</taxon>
        <taxon>Metchnikovella</taxon>
    </lineage>
</organism>
<keyword evidence="2 4" id="KW-0689">Ribosomal protein</keyword>
<evidence type="ECO:0000256" key="2">
    <source>
        <dbReference type="ARBA" id="ARBA00022980"/>
    </source>
</evidence>
<dbReference type="GO" id="GO:0005840">
    <property type="term" value="C:ribosome"/>
    <property type="evidence" value="ECO:0007669"/>
    <property type="project" value="UniProtKB-KW"/>
</dbReference>
<dbReference type="Pfam" id="PF00833">
    <property type="entry name" value="Ribosomal_S17e"/>
    <property type="match status" value="1"/>
</dbReference>
<keyword evidence="3" id="KW-0687">Ribonucleoprotein</keyword>
<dbReference type="HAMAP" id="MF_00511">
    <property type="entry name" value="Ribosomal_eS17"/>
    <property type="match status" value="1"/>
</dbReference>
<dbReference type="PANTHER" id="PTHR10732">
    <property type="entry name" value="40S RIBOSOMAL PROTEIN S17"/>
    <property type="match status" value="1"/>
</dbReference>
<evidence type="ECO:0000313" key="4">
    <source>
        <dbReference type="EMBL" id="QSE03606.1"/>
    </source>
</evidence>
<sequence length="119" mass="13934">MGVKTKTVKRAARQIVEKHYTRLVKDFQVNKRICDEVAFIPTKRLRNLIAGYVTRLMKRIEKGPVRGISLQLQEEERERKENYIPVISALEKEVEIDEETARMLKGLGMPELKGIYLHR</sequence>
<evidence type="ECO:0000256" key="3">
    <source>
        <dbReference type="ARBA" id="ARBA00023274"/>
    </source>
</evidence>
<evidence type="ECO:0000256" key="1">
    <source>
        <dbReference type="ARBA" id="ARBA00010444"/>
    </source>
</evidence>
<accession>A0A896WLA9</accession>
<reference evidence="4" key="1">
    <citation type="journal article" date="2021" name="Parasitol. Res.">
        <title>Evolutionary relationships of Metchnikovella dogieli Paskerova et al., 2016 (Microsporidia: Metchnikovellidae) revealed by multigene phylogenetic analysis.</title>
        <authorList>
            <person name="Nassonova E.S."/>
            <person name="Bondarenko N.I."/>
            <person name="Paskerova G.G."/>
            <person name="Kovacikova M."/>
            <person name="Frolova E.V."/>
            <person name="Smirnov A.V."/>
        </authorList>
    </citation>
    <scope>NUCLEOTIDE SEQUENCE</scope>
    <source>
        <strain evidence="4">WSBS2016</strain>
    </source>
</reference>
<name>A0A896WLA9_9MICR</name>
<dbReference type="PANTHER" id="PTHR10732:SF0">
    <property type="entry name" value="40S RIBOSOMAL PROTEIN S17"/>
    <property type="match status" value="1"/>
</dbReference>
<dbReference type="Gene3D" id="1.10.60.20">
    <property type="entry name" value="Ribosomal protein S17e-like"/>
    <property type="match status" value="1"/>
</dbReference>
<dbReference type="InterPro" id="IPR018273">
    <property type="entry name" value="Ribosomal_eS17_CS"/>
</dbReference>
<dbReference type="GO" id="GO:1990904">
    <property type="term" value="C:ribonucleoprotein complex"/>
    <property type="evidence" value="ECO:0007669"/>
    <property type="project" value="UniProtKB-KW"/>
</dbReference>
<proteinExistence type="inferred from homology"/>
<dbReference type="GO" id="GO:0005829">
    <property type="term" value="C:cytosol"/>
    <property type="evidence" value="ECO:0007669"/>
    <property type="project" value="UniProtKB-ARBA"/>
</dbReference>
<dbReference type="GO" id="GO:0006412">
    <property type="term" value="P:translation"/>
    <property type="evidence" value="ECO:0007669"/>
    <property type="project" value="InterPro"/>
</dbReference>
<dbReference type="PROSITE" id="PS00712">
    <property type="entry name" value="RIBOSOMAL_S17E"/>
    <property type="match status" value="1"/>
</dbReference>
<dbReference type="GO" id="GO:0003735">
    <property type="term" value="F:structural constituent of ribosome"/>
    <property type="evidence" value="ECO:0007669"/>
    <property type="project" value="InterPro"/>
</dbReference>
<dbReference type="InterPro" id="IPR036401">
    <property type="entry name" value="Ribosomal_eS17_sf"/>
</dbReference>
<protein>
    <submittedName>
        <fullName evidence="4">40S ribosomal protein S17</fullName>
    </submittedName>
</protein>
<dbReference type="AlphaFoldDB" id="A0A896WLA9"/>
<comment type="similarity">
    <text evidence="1">Belongs to the eukaryotic ribosomal protein eS17 family.</text>
</comment>
<dbReference type="EMBL" id="MW052335">
    <property type="protein sequence ID" value="QSE03606.1"/>
    <property type="molecule type" value="Genomic_DNA"/>
</dbReference>
<dbReference type="SUPFAM" id="SSF116820">
    <property type="entry name" value="Rps17e-like"/>
    <property type="match status" value="1"/>
</dbReference>
<dbReference type="InterPro" id="IPR001210">
    <property type="entry name" value="Ribosomal_eS17"/>
</dbReference>